<evidence type="ECO:0000313" key="1">
    <source>
        <dbReference type="EMBL" id="MCM2532834.1"/>
    </source>
</evidence>
<protein>
    <submittedName>
        <fullName evidence="1">DUF3891 family protein</fullName>
    </submittedName>
</protein>
<sequence>MIIREREHSFIMITQHDHAKISGGIAQNWKDDYFYGVERKEDVVLGIYEHDRGWIQPDAAPLWNSNQQKPYSFVDFPLDLKVAYYKKGIDEVEKMSKYACLLCSSHYASFLQYEENPIGTKFVEEEITRRLHLLKLCGILGKMGKEKQVLYHLSILKFCDNLSLYICLNEPGAKKEKEHHFFQNGISPSFSFADNKPFQVQWADQETVSLSVSPMEKEVQVQLRFKEVKKEDIMANGLLSAFTKTPYSHTSMTFR</sequence>
<name>A0ABT0W9Z5_9BACI</name>
<comment type="caution">
    <text evidence="1">The sequence shown here is derived from an EMBL/GenBank/DDBJ whole genome shotgun (WGS) entry which is preliminary data.</text>
</comment>
<accession>A0ABT0W9Z5</accession>
<reference evidence="1 2" key="1">
    <citation type="submission" date="2022-06" db="EMBL/GenBank/DDBJ databases">
        <authorList>
            <person name="Jeon C.O."/>
        </authorList>
    </citation>
    <scope>NUCLEOTIDE SEQUENCE [LARGE SCALE GENOMIC DNA]</scope>
    <source>
        <strain evidence="1 2">KCTC 13943</strain>
    </source>
</reference>
<evidence type="ECO:0000313" key="2">
    <source>
        <dbReference type="Proteomes" id="UP001523262"/>
    </source>
</evidence>
<proteinExistence type="predicted"/>
<gene>
    <name evidence="1" type="ORF">NDK43_11075</name>
</gene>
<organism evidence="1 2">
    <name type="scientific">Neobacillus pocheonensis</name>
    <dbReference type="NCBI Taxonomy" id="363869"/>
    <lineage>
        <taxon>Bacteria</taxon>
        <taxon>Bacillati</taxon>
        <taxon>Bacillota</taxon>
        <taxon>Bacilli</taxon>
        <taxon>Bacillales</taxon>
        <taxon>Bacillaceae</taxon>
        <taxon>Neobacillus</taxon>
    </lineage>
</organism>
<dbReference type="Proteomes" id="UP001523262">
    <property type="component" value="Unassembled WGS sequence"/>
</dbReference>
<dbReference type="Pfam" id="PF13030">
    <property type="entry name" value="DUF3891"/>
    <property type="match status" value="1"/>
</dbReference>
<keyword evidence="2" id="KW-1185">Reference proteome</keyword>
<dbReference type="InterPro" id="IPR024992">
    <property type="entry name" value="DUF3891"/>
</dbReference>
<dbReference type="EMBL" id="JAMQCR010000001">
    <property type="protein sequence ID" value="MCM2532834.1"/>
    <property type="molecule type" value="Genomic_DNA"/>
</dbReference>